<sequence>MNAGQISHESATTGLRWEAVESVYYDCHVVSLAQLLPSRLFAAFLLVAGAPRIQADWGGLTCRNLLDSEAARDVVLLREFGVEKHNLPVDGDIEATIRASVREHGHCIARVDSYYHEHFQEYYLQEHRTNGHKVTVIDFDQDTYTGIDNVGVRTLALTFDRRLFVESVRSNLFHVYEKHDTLYRLHVGAEAERRLADGAVLEREQRTVADFLADRARLATQIDAYREAFTRDLDEPGTRRYAQLANSYTTALMIERAYLALVEAHARTTEPWAVLPDRGERLIESLNDAIKAWRMFKMLCRTAQLGNEVKDTALLGALGRVVAAELATIAPATGVGVPA</sequence>
<keyword evidence="2" id="KW-1185">Reference proteome</keyword>
<proteinExistence type="predicted"/>
<evidence type="ECO:0000313" key="2">
    <source>
        <dbReference type="Proteomes" id="UP000318416"/>
    </source>
</evidence>
<dbReference type="AlphaFoldDB" id="A0A561ET67"/>
<dbReference type="Proteomes" id="UP000318416">
    <property type="component" value="Unassembled WGS sequence"/>
</dbReference>
<organism evidence="1 2">
    <name type="scientific">Kitasatospora atroaurantiaca</name>
    <dbReference type="NCBI Taxonomy" id="285545"/>
    <lineage>
        <taxon>Bacteria</taxon>
        <taxon>Bacillati</taxon>
        <taxon>Actinomycetota</taxon>
        <taxon>Actinomycetes</taxon>
        <taxon>Kitasatosporales</taxon>
        <taxon>Streptomycetaceae</taxon>
        <taxon>Kitasatospora</taxon>
    </lineage>
</organism>
<protein>
    <submittedName>
        <fullName evidence="1">Uncharacterized protein</fullName>
    </submittedName>
</protein>
<dbReference type="EMBL" id="VIVR01000001">
    <property type="protein sequence ID" value="TWE18809.1"/>
    <property type="molecule type" value="Genomic_DNA"/>
</dbReference>
<accession>A0A561ET67</accession>
<comment type="caution">
    <text evidence="1">The sequence shown here is derived from an EMBL/GenBank/DDBJ whole genome shotgun (WGS) entry which is preliminary data.</text>
</comment>
<reference evidence="1 2" key="1">
    <citation type="submission" date="2019-06" db="EMBL/GenBank/DDBJ databases">
        <title>Sequencing the genomes of 1000 actinobacteria strains.</title>
        <authorList>
            <person name="Klenk H.-P."/>
        </authorList>
    </citation>
    <scope>NUCLEOTIDE SEQUENCE [LARGE SCALE GENOMIC DNA]</scope>
    <source>
        <strain evidence="1 2">DSM 41649</strain>
    </source>
</reference>
<evidence type="ECO:0000313" key="1">
    <source>
        <dbReference type="EMBL" id="TWE18809.1"/>
    </source>
</evidence>
<gene>
    <name evidence="1" type="ORF">FB465_3900</name>
</gene>
<dbReference type="RefSeq" id="WP_170290636.1">
    <property type="nucleotide sequence ID" value="NZ_BAAABR010000031.1"/>
</dbReference>
<name>A0A561ET67_9ACTN</name>